<feature type="transmembrane region" description="Helical" evidence="6">
    <location>
        <begin position="182"/>
        <end position="209"/>
    </location>
</feature>
<comment type="subcellular location">
    <subcellularLocation>
        <location evidence="1">Cell membrane</location>
        <topology evidence="1">Multi-pass membrane protein</topology>
    </subcellularLocation>
</comment>
<accession>A0A853B0H8</accession>
<keyword evidence="8" id="KW-0449">Lipoprotein</keyword>
<keyword evidence="4 6" id="KW-1133">Transmembrane helix</keyword>
<name>A0A853B0H8_9PSEU</name>
<organism evidence="8 9">
    <name type="scientific">Amycolatopsis endophytica</name>
    <dbReference type="NCBI Taxonomy" id="860233"/>
    <lineage>
        <taxon>Bacteria</taxon>
        <taxon>Bacillati</taxon>
        <taxon>Actinomycetota</taxon>
        <taxon>Actinomycetes</taxon>
        <taxon>Pseudonocardiales</taxon>
        <taxon>Pseudonocardiaceae</taxon>
        <taxon>Amycolatopsis</taxon>
    </lineage>
</organism>
<evidence type="ECO:0000259" key="7">
    <source>
        <dbReference type="Pfam" id="PF02687"/>
    </source>
</evidence>
<dbReference type="Proteomes" id="UP000549616">
    <property type="component" value="Unassembled WGS sequence"/>
</dbReference>
<feature type="domain" description="ABC3 transporter permease C-terminal" evidence="7">
    <location>
        <begin position="191"/>
        <end position="301"/>
    </location>
</feature>
<feature type="transmembrane region" description="Helical" evidence="6">
    <location>
        <begin position="703"/>
        <end position="724"/>
    </location>
</feature>
<keyword evidence="9" id="KW-1185">Reference proteome</keyword>
<dbReference type="Pfam" id="PF02687">
    <property type="entry name" value="FtsX"/>
    <property type="match status" value="2"/>
</dbReference>
<feature type="transmembrane region" description="Helical" evidence="6">
    <location>
        <begin position="277"/>
        <end position="301"/>
    </location>
</feature>
<evidence type="ECO:0000256" key="4">
    <source>
        <dbReference type="ARBA" id="ARBA00022989"/>
    </source>
</evidence>
<protein>
    <submittedName>
        <fullName evidence="8">ABC-type lipoprotein release transport system permease subunit</fullName>
    </submittedName>
</protein>
<dbReference type="AlphaFoldDB" id="A0A853B0H8"/>
<feature type="transmembrane region" description="Helical" evidence="6">
    <location>
        <begin position="613"/>
        <end position="638"/>
    </location>
</feature>
<sequence length="739" mass="76803">MIPVKLAFKVLRADRRTRTATLLTAVGVAVATGLVLLLLSLPYATQARAERAVWQEEYGSSVGGAPTLSIASTTDFADGRQIDRIDVAALRDGIELPAGVPKFPAPGEVLVSPELYRAINDLPVSQLADRFPGTIAGTLGEDALLFPDQMVALVGHAPEDMPSTANERAGFVPPSGASVDTLLTLLSGVGVVVLLVPSLVLVASSARLIAARREQRLAALRLAGATPRQVVAITAAETGIAAIAGALIGWAASPLLWSLARFVPWDGGTWLAGDFRVPLGLTVFVLVVVPVLVVLAAVLGLRRVVGNPVGAVVQHTPKPLRWWRLLSLPATALFFFFAINEGNDVNLVLLGLALMIASAMLVGPYVTAVIGGFFVSRWRKPSALLAGRRLRNDPRGAYRASAGVVLAVFTGSMALTLMPSFDAMSGGGGTYRDSVLSVDAAGHESAEIAERTNATLARYDLPARAVAMPEVTVKSVNGSTYTGLVVSCADAVKLFRVEDTCQGPGVYSSYHLALGGFDVSGTYDGEGVPFAPGLETEPLVRSDGDGYLPLLIDPAVLPAGITPEYGRVAVDTTPENHEAVRTALVGAAGGANVFSRDVYLNDQRDQLGDLRRVTVIGVTVAAILAGCSAAIATAGSVMDRRRTFGALMAAGTPTRVLARALRMEAALPALVATIGSGVLGMIAGLGLFSIIQESRADASAVLSPWLAAPVVLGFAVAVLAASVCTPALNRVRAEPLADE</sequence>
<feature type="domain" description="ABC3 transporter permease C-terminal" evidence="7">
    <location>
        <begin position="617"/>
        <end position="730"/>
    </location>
</feature>
<dbReference type="EMBL" id="JACCFK010000001">
    <property type="protein sequence ID" value="NYI88538.1"/>
    <property type="molecule type" value="Genomic_DNA"/>
</dbReference>
<dbReference type="RefSeq" id="WP_179772759.1">
    <property type="nucleotide sequence ID" value="NZ_JACCFK010000001.1"/>
</dbReference>
<feature type="transmembrane region" description="Helical" evidence="6">
    <location>
        <begin position="345"/>
        <end position="375"/>
    </location>
</feature>
<evidence type="ECO:0000313" key="9">
    <source>
        <dbReference type="Proteomes" id="UP000549616"/>
    </source>
</evidence>
<evidence type="ECO:0000256" key="3">
    <source>
        <dbReference type="ARBA" id="ARBA00022692"/>
    </source>
</evidence>
<evidence type="ECO:0000256" key="5">
    <source>
        <dbReference type="ARBA" id="ARBA00023136"/>
    </source>
</evidence>
<feature type="transmembrane region" description="Helical" evidence="6">
    <location>
        <begin position="665"/>
        <end position="691"/>
    </location>
</feature>
<feature type="transmembrane region" description="Helical" evidence="6">
    <location>
        <begin position="21"/>
        <end position="44"/>
    </location>
</feature>
<feature type="transmembrane region" description="Helical" evidence="6">
    <location>
        <begin position="322"/>
        <end position="339"/>
    </location>
</feature>
<feature type="transmembrane region" description="Helical" evidence="6">
    <location>
        <begin position="396"/>
        <end position="418"/>
    </location>
</feature>
<proteinExistence type="predicted"/>
<evidence type="ECO:0000313" key="8">
    <source>
        <dbReference type="EMBL" id="NYI88538.1"/>
    </source>
</evidence>
<feature type="transmembrane region" description="Helical" evidence="6">
    <location>
        <begin position="230"/>
        <end position="257"/>
    </location>
</feature>
<evidence type="ECO:0000256" key="6">
    <source>
        <dbReference type="SAM" id="Phobius"/>
    </source>
</evidence>
<evidence type="ECO:0000256" key="2">
    <source>
        <dbReference type="ARBA" id="ARBA00022475"/>
    </source>
</evidence>
<dbReference type="InterPro" id="IPR003838">
    <property type="entry name" value="ABC3_permease_C"/>
</dbReference>
<keyword evidence="3 6" id="KW-0812">Transmembrane</keyword>
<keyword evidence="5 6" id="KW-0472">Membrane</keyword>
<keyword evidence="2" id="KW-1003">Cell membrane</keyword>
<comment type="caution">
    <text evidence="8">The sequence shown here is derived from an EMBL/GenBank/DDBJ whole genome shotgun (WGS) entry which is preliminary data.</text>
</comment>
<gene>
    <name evidence="8" type="ORF">HNR02_001861</name>
</gene>
<evidence type="ECO:0000256" key="1">
    <source>
        <dbReference type="ARBA" id="ARBA00004651"/>
    </source>
</evidence>
<reference evidence="8 9" key="1">
    <citation type="submission" date="2020-07" db="EMBL/GenBank/DDBJ databases">
        <title>Sequencing the genomes of 1000 actinobacteria strains.</title>
        <authorList>
            <person name="Klenk H.-P."/>
        </authorList>
    </citation>
    <scope>NUCLEOTIDE SEQUENCE [LARGE SCALE GENOMIC DNA]</scope>
    <source>
        <strain evidence="8 9">DSM 104006</strain>
    </source>
</reference>
<dbReference type="GO" id="GO:0005886">
    <property type="term" value="C:plasma membrane"/>
    <property type="evidence" value="ECO:0007669"/>
    <property type="project" value="UniProtKB-SubCell"/>
</dbReference>